<feature type="transmembrane region" description="Helical" evidence="5">
    <location>
        <begin position="343"/>
        <end position="362"/>
    </location>
</feature>
<evidence type="ECO:0000313" key="7">
    <source>
        <dbReference type="Proteomes" id="UP001642502"/>
    </source>
</evidence>
<evidence type="ECO:0000313" key="6">
    <source>
        <dbReference type="EMBL" id="CAK7264723.1"/>
    </source>
</evidence>
<gene>
    <name evidence="6" type="ORF">SEPCBS119000_001139</name>
</gene>
<name>A0ABP0D921_9PEZI</name>
<organism evidence="6 7">
    <name type="scientific">Sporothrix epigloea</name>
    <dbReference type="NCBI Taxonomy" id="1892477"/>
    <lineage>
        <taxon>Eukaryota</taxon>
        <taxon>Fungi</taxon>
        <taxon>Dikarya</taxon>
        <taxon>Ascomycota</taxon>
        <taxon>Pezizomycotina</taxon>
        <taxon>Sordariomycetes</taxon>
        <taxon>Sordariomycetidae</taxon>
        <taxon>Ophiostomatales</taxon>
        <taxon>Ophiostomataceae</taxon>
        <taxon>Sporothrix</taxon>
    </lineage>
</organism>
<feature type="transmembrane region" description="Helical" evidence="5">
    <location>
        <begin position="276"/>
        <end position="293"/>
    </location>
</feature>
<feature type="transmembrane region" description="Helical" evidence="5">
    <location>
        <begin position="150"/>
        <end position="175"/>
    </location>
</feature>
<feature type="transmembrane region" description="Helical" evidence="5">
    <location>
        <begin position="187"/>
        <end position="209"/>
    </location>
</feature>
<dbReference type="PANTHER" id="PTHR23294">
    <property type="entry name" value="ET TRANSLATION PRODUCT-RELATED"/>
    <property type="match status" value="1"/>
</dbReference>
<dbReference type="SUPFAM" id="SSF103473">
    <property type="entry name" value="MFS general substrate transporter"/>
    <property type="match status" value="1"/>
</dbReference>
<feature type="transmembrane region" description="Helical" evidence="5">
    <location>
        <begin position="395"/>
        <end position="415"/>
    </location>
</feature>
<feature type="transmembrane region" description="Helical" evidence="5">
    <location>
        <begin position="313"/>
        <end position="331"/>
    </location>
</feature>
<dbReference type="InterPro" id="IPR010291">
    <property type="entry name" value="Ion_channel_UNC-93"/>
</dbReference>
<evidence type="ECO:0000256" key="2">
    <source>
        <dbReference type="ARBA" id="ARBA00022692"/>
    </source>
</evidence>
<comment type="caution">
    <text evidence="6">The sequence shown here is derived from an EMBL/GenBank/DDBJ whole genome shotgun (WGS) entry which is preliminary data.</text>
</comment>
<dbReference type="EMBL" id="CAWUON010000008">
    <property type="protein sequence ID" value="CAK7264723.1"/>
    <property type="molecule type" value="Genomic_DNA"/>
</dbReference>
<dbReference type="Proteomes" id="UP001642502">
    <property type="component" value="Unassembled WGS sequence"/>
</dbReference>
<evidence type="ECO:0000256" key="4">
    <source>
        <dbReference type="ARBA" id="ARBA00023136"/>
    </source>
</evidence>
<feature type="transmembrane region" description="Helical" evidence="5">
    <location>
        <begin position="95"/>
        <end position="115"/>
    </location>
</feature>
<feature type="transmembrane region" description="Helical" evidence="5">
    <location>
        <begin position="122"/>
        <end position="144"/>
    </location>
</feature>
<evidence type="ECO:0000256" key="5">
    <source>
        <dbReference type="SAM" id="Phobius"/>
    </source>
</evidence>
<feature type="transmembrane region" description="Helical" evidence="5">
    <location>
        <begin position="62"/>
        <end position="83"/>
    </location>
</feature>
<evidence type="ECO:0000256" key="1">
    <source>
        <dbReference type="ARBA" id="ARBA00004141"/>
    </source>
</evidence>
<dbReference type="InterPro" id="IPR051617">
    <property type="entry name" value="UNC-93-like_regulator"/>
</dbReference>
<dbReference type="PANTHER" id="PTHR23294:SF59">
    <property type="entry name" value="UNC93-LIKE PROTEIN C922.05C"/>
    <property type="match status" value="1"/>
</dbReference>
<evidence type="ECO:0000256" key="3">
    <source>
        <dbReference type="ARBA" id="ARBA00022989"/>
    </source>
</evidence>
<protein>
    <recommendedName>
        <fullName evidence="8">UNC93-like protein</fullName>
    </recommendedName>
</protein>
<dbReference type="Pfam" id="PF05978">
    <property type="entry name" value="UNC-93"/>
    <property type="match status" value="1"/>
</dbReference>
<dbReference type="Gene3D" id="1.20.1250.20">
    <property type="entry name" value="MFS general substrate transporter like domains"/>
    <property type="match status" value="1"/>
</dbReference>
<keyword evidence="4 5" id="KW-0472">Membrane</keyword>
<comment type="subcellular location">
    <subcellularLocation>
        <location evidence="1">Membrane</location>
        <topology evidence="1">Multi-pass membrane protein</topology>
    </subcellularLocation>
</comment>
<dbReference type="InterPro" id="IPR036259">
    <property type="entry name" value="MFS_trans_sf"/>
</dbReference>
<accession>A0ABP0D921</accession>
<proteinExistence type="predicted"/>
<feature type="transmembrane region" description="Helical" evidence="5">
    <location>
        <begin position="427"/>
        <end position="445"/>
    </location>
</feature>
<keyword evidence="7" id="KW-1185">Reference proteome</keyword>
<evidence type="ECO:0008006" key="8">
    <source>
        <dbReference type="Google" id="ProtNLM"/>
    </source>
</evidence>
<feature type="transmembrane region" description="Helical" evidence="5">
    <location>
        <begin position="221"/>
        <end position="245"/>
    </location>
</feature>
<keyword evidence="2 5" id="KW-0812">Transmembrane</keyword>
<sequence length="515" mass="55704">MSYEKNESTLPETEAGSAPVAAAEDVAVIGPDGTIVRPPGWKYKGFRVLGKELWYASPDVQLYMVAFVCFLCPGMFNALGGMGAGGQVDSHAQDAAATALYSVFAVVGFLSGSFANTFGVKLTLSLGGIGYCIYSASFLCYSHTANDGFVIFAGAFLGLCAGLLWTGQGTIMMAYPPENKKGRYISWFWVIFNLGGVIGALIPLGQNIHTTTAGVVTDGTYAGFIVLMALGAILALCLCNATSVVRDDGSKVILMKNPSVKSELIGLKDTLFQDPWIVLLFPMFFASNTFTTYQTNDMNAAFFDTRTRALNNLLYWLSQMMGATVFGYALDFHSIRRSLRARLALLALTVLTFAIWGGGYAWQRLQLPRALATSKNPDYHPVDWSDGGKLYIGPMFLYMAYGFYDACWQTCIYWFMGALSNSGRKAANLAGFYKGIQSAGAAVFWRLDGLGKPFDTIFGATWGLLAASLLIASPLITFRIKDTVSLEEDLKFSDETIADVIAPGALAEKTVHGDV</sequence>
<keyword evidence="3 5" id="KW-1133">Transmembrane helix</keyword>
<reference evidence="6 7" key="1">
    <citation type="submission" date="2024-01" db="EMBL/GenBank/DDBJ databases">
        <authorList>
            <person name="Allen C."/>
            <person name="Tagirdzhanova G."/>
        </authorList>
    </citation>
    <scope>NUCLEOTIDE SEQUENCE [LARGE SCALE GENOMIC DNA]</scope>
    <source>
        <strain evidence="6 7">CBS 119000</strain>
    </source>
</reference>
<feature type="transmembrane region" description="Helical" evidence="5">
    <location>
        <begin position="457"/>
        <end position="478"/>
    </location>
</feature>